<dbReference type="PANTHER" id="PTHR47331:SF8">
    <property type="match status" value="1"/>
</dbReference>
<proteinExistence type="predicted"/>
<evidence type="ECO:0000313" key="2">
    <source>
        <dbReference type="Proteomes" id="UP000821853"/>
    </source>
</evidence>
<dbReference type="PANTHER" id="PTHR47331">
    <property type="entry name" value="PHD-TYPE DOMAIN-CONTAINING PROTEIN"/>
    <property type="match status" value="1"/>
</dbReference>
<dbReference type="Pfam" id="PF05380">
    <property type="entry name" value="Peptidase_A17"/>
    <property type="match status" value="1"/>
</dbReference>
<gene>
    <name evidence="1" type="ORF">HPB48_001506</name>
</gene>
<comment type="caution">
    <text evidence="1">The sequence shown here is derived from an EMBL/GenBank/DDBJ whole genome shotgun (WGS) entry which is preliminary data.</text>
</comment>
<dbReference type="EMBL" id="JABSTR010000010">
    <property type="protein sequence ID" value="KAH9380720.1"/>
    <property type="molecule type" value="Genomic_DNA"/>
</dbReference>
<protein>
    <submittedName>
        <fullName evidence="1">Uncharacterized protein</fullName>
    </submittedName>
</protein>
<accession>A0A9J6H137</accession>
<dbReference type="AlphaFoldDB" id="A0A9J6H137"/>
<name>A0A9J6H137_HAELO</name>
<reference evidence="1 2" key="1">
    <citation type="journal article" date="2020" name="Cell">
        <title>Large-Scale Comparative Analyses of Tick Genomes Elucidate Their Genetic Diversity and Vector Capacities.</title>
        <authorList>
            <consortium name="Tick Genome and Microbiome Consortium (TIGMIC)"/>
            <person name="Jia N."/>
            <person name="Wang J."/>
            <person name="Shi W."/>
            <person name="Du L."/>
            <person name="Sun Y."/>
            <person name="Zhan W."/>
            <person name="Jiang J.F."/>
            <person name="Wang Q."/>
            <person name="Zhang B."/>
            <person name="Ji P."/>
            <person name="Bell-Sakyi L."/>
            <person name="Cui X.M."/>
            <person name="Yuan T.T."/>
            <person name="Jiang B.G."/>
            <person name="Yang W.F."/>
            <person name="Lam T.T."/>
            <person name="Chang Q.C."/>
            <person name="Ding S.J."/>
            <person name="Wang X.J."/>
            <person name="Zhu J.G."/>
            <person name="Ruan X.D."/>
            <person name="Zhao L."/>
            <person name="Wei J.T."/>
            <person name="Ye R.Z."/>
            <person name="Que T.C."/>
            <person name="Du C.H."/>
            <person name="Zhou Y.H."/>
            <person name="Cheng J.X."/>
            <person name="Dai P.F."/>
            <person name="Guo W.B."/>
            <person name="Han X.H."/>
            <person name="Huang E.J."/>
            <person name="Li L.F."/>
            <person name="Wei W."/>
            <person name="Gao Y.C."/>
            <person name="Liu J.Z."/>
            <person name="Shao H.Z."/>
            <person name="Wang X."/>
            <person name="Wang C.C."/>
            <person name="Yang T.C."/>
            <person name="Huo Q.B."/>
            <person name="Li W."/>
            <person name="Chen H.Y."/>
            <person name="Chen S.E."/>
            <person name="Zhou L.G."/>
            <person name="Ni X.B."/>
            <person name="Tian J.H."/>
            <person name="Sheng Y."/>
            <person name="Liu T."/>
            <person name="Pan Y.S."/>
            <person name="Xia L.Y."/>
            <person name="Li J."/>
            <person name="Zhao F."/>
            <person name="Cao W.C."/>
        </authorList>
    </citation>
    <scope>NUCLEOTIDE SEQUENCE [LARGE SCALE GENOMIC DNA]</scope>
    <source>
        <strain evidence="1">HaeL-2018</strain>
    </source>
</reference>
<dbReference type="VEuPathDB" id="VectorBase:HLOH_059622"/>
<organism evidence="1 2">
    <name type="scientific">Haemaphysalis longicornis</name>
    <name type="common">Bush tick</name>
    <dbReference type="NCBI Taxonomy" id="44386"/>
    <lineage>
        <taxon>Eukaryota</taxon>
        <taxon>Metazoa</taxon>
        <taxon>Ecdysozoa</taxon>
        <taxon>Arthropoda</taxon>
        <taxon>Chelicerata</taxon>
        <taxon>Arachnida</taxon>
        <taxon>Acari</taxon>
        <taxon>Parasitiformes</taxon>
        <taxon>Ixodida</taxon>
        <taxon>Ixodoidea</taxon>
        <taxon>Ixodidae</taxon>
        <taxon>Haemaphysalinae</taxon>
        <taxon>Haemaphysalis</taxon>
    </lineage>
</organism>
<keyword evidence="2" id="KW-1185">Reference proteome</keyword>
<dbReference type="InterPro" id="IPR008042">
    <property type="entry name" value="Retrotrans_Pao"/>
</dbReference>
<dbReference type="OrthoDB" id="6515424at2759"/>
<sequence length="144" mass="16746">MGTLQDAFVLRPEIPMNERLATKSLTLKAITKIFDPIELFNPVVITAKILLQDLGKRRLEWDDEVPDDFAHSWRRWCEKVDALEWIHIPRFFGQGLNQGITKATLHVFTDVSRRAMVSLHTSSCKIQDKRIRHVCLWQNVGRPL</sequence>
<evidence type="ECO:0000313" key="1">
    <source>
        <dbReference type="EMBL" id="KAH9380720.1"/>
    </source>
</evidence>
<dbReference type="Proteomes" id="UP000821853">
    <property type="component" value="Chromosome 8"/>
</dbReference>
<dbReference type="OMA" id="ALEWIHI"/>